<reference evidence="1" key="1">
    <citation type="journal article" date="2022" name="Front. Genet.">
        <title>Chromosome-Scale Assembly of the Dendrobium nobile Genome Provides Insights Into the Molecular Mechanism of the Biosynthesis of the Medicinal Active Ingredient of Dendrobium.</title>
        <authorList>
            <person name="Xu Q."/>
            <person name="Niu S.-C."/>
            <person name="Li K.-L."/>
            <person name="Zheng P.-J."/>
            <person name="Zhang X.-J."/>
            <person name="Jia Y."/>
            <person name="Liu Y."/>
            <person name="Niu Y.-X."/>
            <person name="Yu L.-H."/>
            <person name="Chen D.-F."/>
            <person name="Zhang G.-Q."/>
        </authorList>
    </citation>
    <scope>NUCLEOTIDE SEQUENCE</scope>
    <source>
        <tissue evidence="1">Leaf</tissue>
    </source>
</reference>
<protein>
    <submittedName>
        <fullName evidence="1">Uncharacterized protein</fullName>
    </submittedName>
</protein>
<comment type="caution">
    <text evidence="1">The sequence shown here is derived from an EMBL/GenBank/DDBJ whole genome shotgun (WGS) entry which is preliminary data.</text>
</comment>
<dbReference type="Proteomes" id="UP000829196">
    <property type="component" value="Unassembled WGS sequence"/>
</dbReference>
<name>A0A8T3ASI0_DENNO</name>
<evidence type="ECO:0000313" key="2">
    <source>
        <dbReference type="Proteomes" id="UP000829196"/>
    </source>
</evidence>
<dbReference type="AlphaFoldDB" id="A0A8T3ASI0"/>
<gene>
    <name evidence="1" type="ORF">KFK09_019968</name>
</gene>
<proteinExistence type="predicted"/>
<evidence type="ECO:0000313" key="1">
    <source>
        <dbReference type="EMBL" id="KAI0499067.1"/>
    </source>
</evidence>
<organism evidence="1 2">
    <name type="scientific">Dendrobium nobile</name>
    <name type="common">Orchid</name>
    <dbReference type="NCBI Taxonomy" id="94219"/>
    <lineage>
        <taxon>Eukaryota</taxon>
        <taxon>Viridiplantae</taxon>
        <taxon>Streptophyta</taxon>
        <taxon>Embryophyta</taxon>
        <taxon>Tracheophyta</taxon>
        <taxon>Spermatophyta</taxon>
        <taxon>Magnoliopsida</taxon>
        <taxon>Liliopsida</taxon>
        <taxon>Asparagales</taxon>
        <taxon>Orchidaceae</taxon>
        <taxon>Epidendroideae</taxon>
        <taxon>Malaxideae</taxon>
        <taxon>Dendrobiinae</taxon>
        <taxon>Dendrobium</taxon>
    </lineage>
</organism>
<dbReference type="EMBL" id="JAGYWB010000014">
    <property type="protein sequence ID" value="KAI0499067.1"/>
    <property type="molecule type" value="Genomic_DNA"/>
</dbReference>
<accession>A0A8T3ASI0</accession>
<sequence>MKIGSWNARGSGHEIKSKIVEDGISLLTFRTFSYKKVNIWSSSVVDHLV</sequence>
<keyword evidence="2" id="KW-1185">Reference proteome</keyword>